<dbReference type="InterPro" id="IPR016024">
    <property type="entry name" value="ARM-type_fold"/>
</dbReference>
<dbReference type="AlphaFoldDB" id="A0AA86NPB6"/>
<dbReference type="EMBL" id="CATOUU010000248">
    <property type="protein sequence ID" value="CAI9922350.1"/>
    <property type="molecule type" value="Genomic_DNA"/>
</dbReference>
<comment type="caution">
    <text evidence="1">The sequence shown here is derived from an EMBL/GenBank/DDBJ whole genome shotgun (WGS) entry which is preliminary data.</text>
</comment>
<name>A0AA86NPB6_9EUKA</name>
<organism evidence="1">
    <name type="scientific">Hexamita inflata</name>
    <dbReference type="NCBI Taxonomy" id="28002"/>
    <lineage>
        <taxon>Eukaryota</taxon>
        <taxon>Metamonada</taxon>
        <taxon>Diplomonadida</taxon>
        <taxon>Hexamitidae</taxon>
        <taxon>Hexamitinae</taxon>
        <taxon>Hexamita</taxon>
    </lineage>
</organism>
<accession>A0AA86NPB6</accession>
<dbReference type="EMBL" id="CAXDID020000024">
    <property type="protein sequence ID" value="CAL5989954.1"/>
    <property type="molecule type" value="Genomic_DNA"/>
</dbReference>
<reference evidence="1" key="1">
    <citation type="submission" date="2023-06" db="EMBL/GenBank/DDBJ databases">
        <authorList>
            <person name="Kurt Z."/>
        </authorList>
    </citation>
    <scope>NUCLEOTIDE SEQUENCE</scope>
</reference>
<keyword evidence="3" id="KW-1185">Reference proteome</keyword>
<protein>
    <submittedName>
        <fullName evidence="1">Uncharacterized protein</fullName>
    </submittedName>
</protein>
<evidence type="ECO:0000313" key="3">
    <source>
        <dbReference type="Proteomes" id="UP001642409"/>
    </source>
</evidence>
<gene>
    <name evidence="2" type="ORF">HINF_LOCUS11112</name>
    <name evidence="1" type="ORF">HINF_LOCUS9995</name>
</gene>
<sequence length="935" mass="108763">MSTTDLLNLIYRLQDPRTNPQFQQDQELFYNLQQNPEFIFSLLQILQEQQQPDLRIACIVTIKNVSQRVHRLKQDQISEIAQQAITVMNVEHNPQMLHLMSECLHKILTSLNLNNYQEAFIQIMSQIDYQFSQAELQAYINKDINVEKRRFFILELMLAFYKRRVYLSVKHDKLDSVSEQLSIPFLSQELELAHPQGCKLALRVLTMIYSPIPTRQCFGLLLEGILNGSYKLNHNEDLYQLWLQIITCHRKIGKISEKNRKIEHITYLQAFDAAFPTLFQTILDSLQKKSSEKGKFNQIALLMQSLQFVIDSTNVQKLDEAMIAQLIQFSNQLMEENFEANVNQESLQLEKYFDNQSESDVTLFSPLYSLSICDSVDLTDAIVKFWQVYYRHLSVDQIMQSSKNSLQQAQQAQTPQKFYINVIHSVVSLCQQRWVCRNNQIDLTPEQQQNLSTFGLTLRNYFVSIIQQQQQLPPAYVCISLWALDQISNDYQDILFTLQAASVSYAMIPQSRTVSEFAKLIKFTINRFDEIKRSLCDISTDQMAILDPTLLEIGFQIMIQFNPSFSYYPEINDLLRLSCEIFSISQSDLTSKIFGSFFQSYVQQQGLQLTQLVDIMMVFSKIFIWKEAEVSEFLYSQYLDVIYQVVSHFIHNYSDKNYTEMETISIATQQLMANASSVDNFLDNAEKLFQLFQTCVQFVVVHGDGNCNLLAGAIFAIADVFAVNEHGQSVSDYCVQLVQTNNVQDNLLFLLRLITGHCLQNQIDQIAAQNYLQLFIRPVNLDKTDIHIDILMSSVYIFIFALSCKCEFDLLEVEDNSLIALKNYLPVHVKRSSDNSHFNKSFLNHFFQFAQQFQKHEDIIQFVQNRSEADKMQQKLMNRVELNIPEMNQIYTKEDNDLLIEMNQGEVYEVPEMRGIMEKIRLLSIEMSQIIDIAQ</sequence>
<evidence type="ECO:0000313" key="1">
    <source>
        <dbReference type="EMBL" id="CAI9922350.1"/>
    </source>
</evidence>
<dbReference type="Proteomes" id="UP001642409">
    <property type="component" value="Unassembled WGS sequence"/>
</dbReference>
<reference evidence="2 3" key="2">
    <citation type="submission" date="2024-07" db="EMBL/GenBank/DDBJ databases">
        <authorList>
            <person name="Akdeniz Z."/>
        </authorList>
    </citation>
    <scope>NUCLEOTIDE SEQUENCE [LARGE SCALE GENOMIC DNA]</scope>
</reference>
<evidence type="ECO:0000313" key="2">
    <source>
        <dbReference type="EMBL" id="CAL5989954.1"/>
    </source>
</evidence>
<proteinExistence type="predicted"/>
<dbReference type="SUPFAM" id="SSF48371">
    <property type="entry name" value="ARM repeat"/>
    <property type="match status" value="1"/>
</dbReference>